<keyword evidence="1" id="KW-0732">Signal</keyword>
<comment type="caution">
    <text evidence="2">The sequence shown here is derived from an EMBL/GenBank/DDBJ whole genome shotgun (WGS) entry which is preliminary data.</text>
</comment>
<keyword evidence="3" id="KW-1185">Reference proteome</keyword>
<evidence type="ECO:0000313" key="3">
    <source>
        <dbReference type="Proteomes" id="UP001157126"/>
    </source>
</evidence>
<reference evidence="3" key="1">
    <citation type="journal article" date="2019" name="Int. J. Syst. Evol. Microbiol.">
        <title>The Global Catalogue of Microorganisms (GCM) 10K type strain sequencing project: providing services to taxonomists for standard genome sequencing and annotation.</title>
        <authorList>
            <consortium name="The Broad Institute Genomics Platform"/>
            <consortium name="The Broad Institute Genome Sequencing Center for Infectious Disease"/>
            <person name="Wu L."/>
            <person name="Ma J."/>
        </authorList>
    </citation>
    <scope>NUCLEOTIDE SEQUENCE [LARGE SCALE GENOMIC DNA]</scope>
    <source>
        <strain evidence="3">NBRC 113072</strain>
    </source>
</reference>
<feature type="signal peptide" evidence="1">
    <location>
        <begin position="1"/>
        <end position="28"/>
    </location>
</feature>
<protein>
    <submittedName>
        <fullName evidence="2">Uncharacterized protein</fullName>
    </submittedName>
</protein>
<proteinExistence type="predicted"/>
<organism evidence="2 3">
    <name type="scientific">Mobilicoccus caccae</name>
    <dbReference type="NCBI Taxonomy" id="1859295"/>
    <lineage>
        <taxon>Bacteria</taxon>
        <taxon>Bacillati</taxon>
        <taxon>Actinomycetota</taxon>
        <taxon>Actinomycetes</taxon>
        <taxon>Micrococcales</taxon>
        <taxon>Dermatophilaceae</taxon>
        <taxon>Mobilicoccus</taxon>
    </lineage>
</organism>
<feature type="chain" id="PRO_5045788173" evidence="1">
    <location>
        <begin position="29"/>
        <end position="236"/>
    </location>
</feature>
<gene>
    <name evidence="2" type="ORF">GCM10025883_06410</name>
</gene>
<evidence type="ECO:0000313" key="2">
    <source>
        <dbReference type="EMBL" id="GMA38596.1"/>
    </source>
</evidence>
<evidence type="ECO:0000256" key="1">
    <source>
        <dbReference type="SAM" id="SignalP"/>
    </source>
</evidence>
<dbReference type="RefSeq" id="WP_284302655.1">
    <property type="nucleotide sequence ID" value="NZ_BSUO01000001.1"/>
</dbReference>
<name>A0ABQ6INB9_9MICO</name>
<sequence length="236" mass="25365">MPSTLAVAVLTTAALAGSLATTATSAEAVTAAPTSAATDTVKTSSADIDGDGRRDRVTFAQKREDRRGCHYTLTVKTARGAVVSTPVTARGTCDPLMSWWGPIAMDGTPGAEIVVNLTPESADFALRVYRWQRGALVLQAAPGARGSRDARNTWVAANTPRHHAGYTFSTKRGVRYVVRHDLRPYRKTGKLSGTHTTYRWAPATKTWVRVSSTRSGLVTERVAQLKYSGILGAARY</sequence>
<accession>A0ABQ6INB9</accession>
<dbReference type="Proteomes" id="UP001157126">
    <property type="component" value="Unassembled WGS sequence"/>
</dbReference>
<dbReference type="EMBL" id="BSUO01000001">
    <property type="protein sequence ID" value="GMA38596.1"/>
    <property type="molecule type" value="Genomic_DNA"/>
</dbReference>